<protein>
    <submittedName>
        <fullName evidence="2">Uncharacterized protein</fullName>
    </submittedName>
</protein>
<proteinExistence type="predicted"/>
<dbReference type="KEGG" id="ctm:Cabther_B0714"/>
<feature type="region of interest" description="Disordered" evidence="1">
    <location>
        <begin position="55"/>
        <end position="87"/>
    </location>
</feature>
<dbReference type="HOGENOM" id="CLU_2477746_0_0_0"/>
<dbReference type="AlphaFoldDB" id="G2LL36"/>
<name>G2LL36_CHLTF</name>
<evidence type="ECO:0000313" key="2">
    <source>
        <dbReference type="EMBL" id="AEP13712.1"/>
    </source>
</evidence>
<feature type="compositionally biased region" description="Gly residues" evidence="1">
    <location>
        <begin position="78"/>
        <end position="87"/>
    </location>
</feature>
<dbReference type="Proteomes" id="UP000006791">
    <property type="component" value="Chromosome 2"/>
</dbReference>
<evidence type="ECO:0000256" key="1">
    <source>
        <dbReference type="SAM" id="MobiDB-lite"/>
    </source>
</evidence>
<accession>G2LL36</accession>
<keyword evidence="3" id="KW-1185">Reference proteome</keyword>
<evidence type="ECO:0000313" key="3">
    <source>
        <dbReference type="Proteomes" id="UP000006791"/>
    </source>
</evidence>
<sequence length="87" mass="9391">MRFQPQGHAAQLHGQRVFVHAVEAAGHHVADGLADVIGIRLVFAGTDFGQFLAQPPRRRQQEMSRTAGGVKDAEGEQGVFGEGLGEW</sequence>
<gene>
    <name evidence="2" type="ordered locus">Cabther_B0714</name>
</gene>
<reference evidence="2 3" key="1">
    <citation type="journal article" date="2012" name="Environ. Microbiol.">
        <title>Complete genome of Candidatus Chloracidobacterium thermophilum, a chlorophyll-based photoheterotroph belonging to the phylum Acidobacteria.</title>
        <authorList>
            <person name="Garcia Costas A.M."/>
            <person name="Liu Z."/>
            <person name="Tomsho L.P."/>
            <person name="Schuster S.C."/>
            <person name="Ward D.M."/>
            <person name="Bryant D.A."/>
        </authorList>
    </citation>
    <scope>NUCLEOTIDE SEQUENCE [LARGE SCALE GENOMIC DNA]</scope>
    <source>
        <strain evidence="2 3">B</strain>
    </source>
</reference>
<dbReference type="EMBL" id="CP002515">
    <property type="protein sequence ID" value="AEP13712.1"/>
    <property type="molecule type" value="Genomic_DNA"/>
</dbReference>
<organism evidence="2 3">
    <name type="scientific">Chloracidobacterium thermophilum (strain B)</name>
    <dbReference type="NCBI Taxonomy" id="981222"/>
    <lineage>
        <taxon>Bacteria</taxon>
        <taxon>Pseudomonadati</taxon>
        <taxon>Acidobacteriota</taxon>
        <taxon>Terriglobia</taxon>
        <taxon>Terriglobales</taxon>
        <taxon>Acidobacteriaceae</taxon>
        <taxon>Chloracidobacterium</taxon>
    </lineage>
</organism>